<evidence type="ECO:0000313" key="1">
    <source>
        <dbReference type="EMBL" id="KAJ9660325.1"/>
    </source>
</evidence>
<reference evidence="1" key="1">
    <citation type="submission" date="2022-10" db="EMBL/GenBank/DDBJ databases">
        <title>Culturing micro-colonial fungi from biological soil crusts in the Mojave desert and describing Neophaeococcomyces mojavensis, and introducing the new genera and species Taxawa tesnikishii.</title>
        <authorList>
            <person name="Kurbessoian T."/>
            <person name="Stajich J.E."/>
        </authorList>
    </citation>
    <scope>NUCLEOTIDE SEQUENCE</scope>
    <source>
        <strain evidence="1">JES_112</strain>
    </source>
</reference>
<organism evidence="1 2">
    <name type="scientific">Neophaeococcomyces mojaviensis</name>
    <dbReference type="NCBI Taxonomy" id="3383035"/>
    <lineage>
        <taxon>Eukaryota</taxon>
        <taxon>Fungi</taxon>
        <taxon>Dikarya</taxon>
        <taxon>Ascomycota</taxon>
        <taxon>Pezizomycotina</taxon>
        <taxon>Eurotiomycetes</taxon>
        <taxon>Chaetothyriomycetidae</taxon>
        <taxon>Chaetothyriales</taxon>
        <taxon>Chaetothyriales incertae sedis</taxon>
        <taxon>Neophaeococcomyces</taxon>
    </lineage>
</organism>
<comment type="caution">
    <text evidence="1">The sequence shown here is derived from an EMBL/GenBank/DDBJ whole genome shotgun (WGS) entry which is preliminary data.</text>
</comment>
<sequence>MFFDLPASLRFAVLAACSISPFARVYGSVLTSSDYLDLVKNDINPDDYWTLTPDEISNLNWNLRQNETNGRSLLGSLDAPTYRKFIPSSRRRQTIAPWGSRTAKSTNPYQDAPDTGVVRSYNFTIARSTLAPDGVQRSVMLINGQFPGPTIEANWGDTISVTVQNNLGDEGTTLHWHGMLQTNTNDQDGVPGVTQCPIAPGQSFTYSFKASLFGTTWYHAHYSAQYTAGLYGAILVHGPTDNGPYDIDLGPILLSDYYYQDYYSTVKDVMGTDLTKVSPFSDNNLINGKGITSCAQVNSACTSNAGLARFQFQQGKTHRLRLINAGVEAIQKFSIDNHVLTVMAVDFSPVVPYQTNIVTLGVGQRVDVLVQASGNSADSVFMRSTIPLCSKAKQSNGLALVYYENADQSISPNSTAFPDSTDPCSEDTLSKAVPYYSITPPSQPDVTFQMDITVGTNATGNVLWSVNNSTFRADYNNPILPLLKSGRSPSSLPAEWNVVDFGSAKSVRLVINNLSPLSHPMHIHGFDMYILAAGGTLPTASPQVPWDGSIVNAQNPLRRDTFLLQPNGYMVAQIDSLNPGIWPFHCHIAWHVSGGLYSNFVTQSSSIASLGTSSVGGDLCKSWNSFTASSTVDQIDSGL</sequence>
<dbReference type="EMBL" id="JAPDRQ010000032">
    <property type="protein sequence ID" value="KAJ9660325.1"/>
    <property type="molecule type" value="Genomic_DNA"/>
</dbReference>
<protein>
    <submittedName>
        <fullName evidence="1">Uncharacterized protein</fullName>
    </submittedName>
</protein>
<keyword evidence="2" id="KW-1185">Reference proteome</keyword>
<accession>A0ACC3AEK3</accession>
<evidence type="ECO:0000313" key="2">
    <source>
        <dbReference type="Proteomes" id="UP001172386"/>
    </source>
</evidence>
<dbReference type="Proteomes" id="UP001172386">
    <property type="component" value="Unassembled WGS sequence"/>
</dbReference>
<proteinExistence type="predicted"/>
<name>A0ACC3AEK3_9EURO</name>
<gene>
    <name evidence="1" type="ORF">H2198_002633</name>
</gene>